<dbReference type="EMBL" id="JH431612">
    <property type="status" value="NOT_ANNOTATED_CDS"/>
    <property type="molecule type" value="Genomic_DNA"/>
</dbReference>
<evidence type="ECO:0000256" key="12">
    <source>
        <dbReference type="SAM" id="Phobius"/>
    </source>
</evidence>
<feature type="transmembrane region" description="Helical" evidence="12">
    <location>
        <begin position="191"/>
        <end position="217"/>
    </location>
</feature>
<evidence type="ECO:0000256" key="2">
    <source>
        <dbReference type="ARBA" id="ARBA00022679"/>
    </source>
</evidence>
<evidence type="ECO:0000256" key="6">
    <source>
        <dbReference type="ARBA" id="ARBA00023136"/>
    </source>
</evidence>
<evidence type="ECO:0000256" key="11">
    <source>
        <dbReference type="ARBA" id="ARBA00047978"/>
    </source>
</evidence>
<evidence type="ECO:0000313" key="14">
    <source>
        <dbReference type="Proteomes" id="UP000014500"/>
    </source>
</evidence>
<dbReference type="GO" id="GO:1990698">
    <property type="term" value="F:palmitoleoyltransferase activity"/>
    <property type="evidence" value="ECO:0007669"/>
    <property type="project" value="UniProtKB-EC"/>
</dbReference>
<protein>
    <recommendedName>
        <fullName evidence="10">Protein-serine O-palmitoleoyltransferase porcupine</fullName>
        <ecNumber evidence="9">2.3.1.250</ecNumber>
    </recommendedName>
</protein>
<feature type="transmembrane region" description="Helical" evidence="12">
    <location>
        <begin position="295"/>
        <end position="316"/>
    </location>
</feature>
<comment type="subcellular location">
    <subcellularLocation>
        <location evidence="1">Membrane</location>
        <topology evidence="1">Multi-pass membrane protein</topology>
    </subcellularLocation>
</comment>
<proteinExistence type="inferred from homology"/>
<dbReference type="OMA" id="GMDFRIY"/>
<reference evidence="14" key="1">
    <citation type="submission" date="2011-05" db="EMBL/GenBank/DDBJ databases">
        <authorList>
            <person name="Richards S.R."/>
            <person name="Qu J."/>
            <person name="Jiang H."/>
            <person name="Jhangiani S.N."/>
            <person name="Agravi P."/>
            <person name="Goodspeed R."/>
            <person name="Gross S."/>
            <person name="Mandapat C."/>
            <person name="Jackson L."/>
            <person name="Mathew T."/>
            <person name="Pu L."/>
            <person name="Thornton R."/>
            <person name="Saada N."/>
            <person name="Wilczek-Boney K.B."/>
            <person name="Lee S."/>
            <person name="Kovar C."/>
            <person name="Wu Y."/>
            <person name="Scherer S.E."/>
            <person name="Worley K.C."/>
            <person name="Muzny D.M."/>
            <person name="Gibbs R."/>
        </authorList>
    </citation>
    <scope>NUCLEOTIDE SEQUENCE</scope>
    <source>
        <strain evidence="14">Brora</strain>
    </source>
</reference>
<feature type="transmembrane region" description="Helical" evidence="12">
    <location>
        <begin position="374"/>
        <end position="397"/>
    </location>
</feature>
<evidence type="ECO:0000256" key="3">
    <source>
        <dbReference type="ARBA" id="ARBA00022687"/>
    </source>
</evidence>
<dbReference type="Proteomes" id="UP000014500">
    <property type="component" value="Unassembled WGS sequence"/>
</dbReference>
<dbReference type="GO" id="GO:0017147">
    <property type="term" value="F:Wnt-protein binding"/>
    <property type="evidence" value="ECO:0007669"/>
    <property type="project" value="TreeGrafter"/>
</dbReference>
<dbReference type="PhylomeDB" id="T1JL91"/>
<keyword evidence="6 12" id="KW-0472">Membrane</keyword>
<dbReference type="Pfam" id="PF03062">
    <property type="entry name" value="MBOAT"/>
    <property type="match status" value="1"/>
</dbReference>
<dbReference type="AlphaFoldDB" id="T1JL91"/>
<feature type="transmembrane region" description="Helical" evidence="12">
    <location>
        <begin position="237"/>
        <end position="254"/>
    </location>
</feature>
<keyword evidence="5 12" id="KW-1133">Transmembrane helix</keyword>
<dbReference type="GO" id="GO:0030258">
    <property type="term" value="P:lipid modification"/>
    <property type="evidence" value="ECO:0007669"/>
    <property type="project" value="TreeGrafter"/>
</dbReference>
<reference evidence="13" key="2">
    <citation type="submission" date="2015-02" db="UniProtKB">
        <authorList>
            <consortium name="EnsemblMetazoa"/>
        </authorList>
    </citation>
    <scope>IDENTIFICATION</scope>
</reference>
<dbReference type="GO" id="GO:0016020">
    <property type="term" value="C:membrane"/>
    <property type="evidence" value="ECO:0007669"/>
    <property type="project" value="UniProtKB-SubCell"/>
</dbReference>
<evidence type="ECO:0000256" key="9">
    <source>
        <dbReference type="ARBA" id="ARBA00038867"/>
    </source>
</evidence>
<dbReference type="HOGENOM" id="CLU_048745_0_0_1"/>
<dbReference type="InterPro" id="IPR049941">
    <property type="entry name" value="LPLAT_7/PORCN-like"/>
</dbReference>
<dbReference type="PANTHER" id="PTHR13906">
    <property type="entry name" value="PORCUPINE"/>
    <property type="match status" value="1"/>
</dbReference>
<dbReference type="EnsemblMetazoa" id="SMAR014621-RA">
    <property type="protein sequence ID" value="SMAR014621-PA"/>
    <property type="gene ID" value="SMAR014621"/>
</dbReference>
<keyword evidence="4 12" id="KW-0812">Transmembrane</keyword>
<evidence type="ECO:0000256" key="4">
    <source>
        <dbReference type="ARBA" id="ARBA00022692"/>
    </source>
</evidence>
<keyword evidence="7" id="KW-0012">Acyltransferase</keyword>
<accession>T1JL91</accession>
<evidence type="ECO:0000256" key="1">
    <source>
        <dbReference type="ARBA" id="ARBA00004141"/>
    </source>
</evidence>
<dbReference type="STRING" id="126957.T1JL91"/>
<dbReference type="eggNOG" id="KOG4312">
    <property type="taxonomic scope" value="Eukaryota"/>
</dbReference>
<dbReference type="InterPro" id="IPR004299">
    <property type="entry name" value="MBOAT_fam"/>
</dbReference>
<comment type="similarity">
    <text evidence="8">Belongs to the membrane-bound acyltransferase family. Porcupine subfamily.</text>
</comment>
<dbReference type="PANTHER" id="PTHR13906:SF12">
    <property type="entry name" value="PROTEIN-SERINE O-PALMITOLEOYLTRANSFERASE PORCUPINE"/>
    <property type="match status" value="1"/>
</dbReference>
<keyword evidence="3" id="KW-0879">Wnt signaling pathway</keyword>
<keyword evidence="2" id="KW-0808">Transferase</keyword>
<dbReference type="GO" id="GO:0061355">
    <property type="term" value="P:Wnt protein secretion"/>
    <property type="evidence" value="ECO:0007669"/>
    <property type="project" value="TreeGrafter"/>
</dbReference>
<evidence type="ECO:0000256" key="10">
    <source>
        <dbReference type="ARBA" id="ARBA00040371"/>
    </source>
</evidence>
<dbReference type="GO" id="GO:0016055">
    <property type="term" value="P:Wnt signaling pathway"/>
    <property type="evidence" value="ECO:0007669"/>
    <property type="project" value="UniProtKB-KW"/>
</dbReference>
<keyword evidence="14" id="KW-1185">Reference proteome</keyword>
<feature type="transmembrane region" description="Helical" evidence="12">
    <location>
        <begin position="417"/>
        <end position="437"/>
    </location>
</feature>
<organism evidence="13 14">
    <name type="scientific">Strigamia maritima</name>
    <name type="common">European centipede</name>
    <name type="synonym">Geophilus maritimus</name>
    <dbReference type="NCBI Taxonomy" id="126957"/>
    <lineage>
        <taxon>Eukaryota</taxon>
        <taxon>Metazoa</taxon>
        <taxon>Ecdysozoa</taxon>
        <taxon>Arthropoda</taxon>
        <taxon>Myriapoda</taxon>
        <taxon>Chilopoda</taxon>
        <taxon>Pleurostigmophora</taxon>
        <taxon>Geophilomorpha</taxon>
        <taxon>Linotaeniidae</taxon>
        <taxon>Strigamia</taxon>
    </lineage>
</organism>
<dbReference type="GO" id="GO:0005783">
    <property type="term" value="C:endoplasmic reticulum"/>
    <property type="evidence" value="ECO:0007669"/>
    <property type="project" value="TreeGrafter"/>
</dbReference>
<sequence>MYEDIPTYDDVEYEYEDFYEDDNLYWEGEDTYSPLLQTISLSQLTTACIIPTLIDSHSEAFMDSHILYHNGPGGTAFICRLQNDLRDDFVLFVKTTNVKYGPLCAIITVFEVFVVESKEWHIIRGIQMIIVMKVISLGFDLDCGITPRLPSMIEFFGYCLCPGSLIFGPWHSYKQYLSFFTKLQLFGTGTLLLRIIISGIVGIAFLLLSTCFMQWLVHDLENKWFVAYRDALSFRSSHYFISFISELTVLILAVESFQMNVKCFVSQPHKIEFPRSLTDVVIAWNIPMHYWLKTYVFKVIKPLNTFAGIFSTYAASSLLHGLNFQLAAVLLSLGFYTYVEFIFRRKLALVFNACILTRKCRNDCSHHYKQYHPLVILTNLGFLFLTVFHLAYLGVMFDDNSSLQDEGYNMNHTLSKWSNLNFTSHSIVLGMYTIYLLI</sequence>
<feature type="transmembrane region" description="Helical" evidence="12">
    <location>
        <begin position="322"/>
        <end position="339"/>
    </location>
</feature>
<name>T1JL91_STRMM</name>
<dbReference type="EC" id="2.3.1.250" evidence="9"/>
<evidence type="ECO:0000256" key="7">
    <source>
        <dbReference type="ARBA" id="ARBA00023315"/>
    </source>
</evidence>
<evidence type="ECO:0000256" key="8">
    <source>
        <dbReference type="ARBA" id="ARBA00038269"/>
    </source>
</evidence>
<comment type="catalytic activity">
    <reaction evidence="11">
        <text>[Wnt protein]-L-serine + (9Z)-hexadecenoyl-CoA = [Wnt protein]-O-(9Z)-hexadecenoyl-L-serine + CoA</text>
        <dbReference type="Rhea" id="RHEA:45336"/>
        <dbReference type="Rhea" id="RHEA-COMP:11170"/>
        <dbReference type="Rhea" id="RHEA-COMP:11171"/>
        <dbReference type="ChEBI" id="CHEBI:29999"/>
        <dbReference type="ChEBI" id="CHEBI:57287"/>
        <dbReference type="ChEBI" id="CHEBI:61540"/>
        <dbReference type="ChEBI" id="CHEBI:85189"/>
        <dbReference type="EC" id="2.3.1.250"/>
    </reaction>
</comment>
<evidence type="ECO:0000256" key="5">
    <source>
        <dbReference type="ARBA" id="ARBA00022989"/>
    </source>
</evidence>
<evidence type="ECO:0000313" key="13">
    <source>
        <dbReference type="EnsemblMetazoa" id="SMAR014621-PA"/>
    </source>
</evidence>